<dbReference type="EMBL" id="FNXY01000009">
    <property type="protein sequence ID" value="SEJ55963.1"/>
    <property type="molecule type" value="Genomic_DNA"/>
</dbReference>
<evidence type="ECO:0000313" key="2">
    <source>
        <dbReference type="EMBL" id="SEJ55963.1"/>
    </source>
</evidence>
<name>A0A1H6ZR40_9BACT</name>
<organism evidence="2 3">
    <name type="scientific">Dyadobacter koreensis</name>
    <dbReference type="NCBI Taxonomy" id="408657"/>
    <lineage>
        <taxon>Bacteria</taxon>
        <taxon>Pseudomonadati</taxon>
        <taxon>Bacteroidota</taxon>
        <taxon>Cytophagia</taxon>
        <taxon>Cytophagales</taxon>
        <taxon>Spirosomataceae</taxon>
        <taxon>Dyadobacter</taxon>
    </lineage>
</organism>
<dbReference type="SUPFAM" id="SSF53807">
    <property type="entry name" value="Helical backbone' metal receptor"/>
    <property type="match status" value="1"/>
</dbReference>
<protein>
    <submittedName>
        <fullName evidence="2">Iron complex transport system substrate-binding protein</fullName>
    </submittedName>
</protein>
<sequence>MSMTSLPRVFYTLIFGFFVTLNPELTFAEKSQRIVSVSGTLSEILVGLGLESQIVGVDVTSTYPASLEKLPKVGHNRNISAEGILALNPDVIVTSDQSMMSANVLKQLNSTGKKVITFKQEFSAEGTINLIREVGIYFDAKPQAEKMVKSLQADLAKLPKTAAPKKLLFIYARGTGTLMVSGKNTSLDKMFTLIGHKNAVTDFTDFKPLTSESLLAANPDVLVLFSSGLESVDGIDGLLKVPSVKYTNAGKNRKIVSMDGQYLTGFGPRLGKAAAELAQKVR</sequence>
<keyword evidence="3" id="KW-1185">Reference proteome</keyword>
<evidence type="ECO:0000259" key="1">
    <source>
        <dbReference type="PROSITE" id="PS50983"/>
    </source>
</evidence>
<dbReference type="PANTHER" id="PTHR30535">
    <property type="entry name" value="VITAMIN B12-BINDING PROTEIN"/>
    <property type="match status" value="1"/>
</dbReference>
<gene>
    <name evidence="2" type="ORF">SAMN04487995_5292</name>
</gene>
<dbReference type="Pfam" id="PF01497">
    <property type="entry name" value="Peripla_BP_2"/>
    <property type="match status" value="1"/>
</dbReference>
<dbReference type="AlphaFoldDB" id="A0A1H6ZR40"/>
<accession>A0A1H6ZR40</accession>
<evidence type="ECO:0000313" key="3">
    <source>
        <dbReference type="Proteomes" id="UP000199532"/>
    </source>
</evidence>
<feature type="domain" description="Fe/B12 periplasmic-binding" evidence="1">
    <location>
        <begin position="33"/>
        <end position="282"/>
    </location>
</feature>
<dbReference type="Gene3D" id="3.40.50.1980">
    <property type="entry name" value="Nitrogenase molybdenum iron protein domain"/>
    <property type="match status" value="2"/>
</dbReference>
<proteinExistence type="predicted"/>
<dbReference type="STRING" id="408657.SAMN04487995_5292"/>
<reference evidence="2 3" key="1">
    <citation type="submission" date="2016-10" db="EMBL/GenBank/DDBJ databases">
        <authorList>
            <person name="de Groot N.N."/>
        </authorList>
    </citation>
    <scope>NUCLEOTIDE SEQUENCE [LARGE SCALE GENOMIC DNA]</scope>
    <source>
        <strain evidence="2 3">DSM 19938</strain>
    </source>
</reference>
<dbReference type="Proteomes" id="UP000199532">
    <property type="component" value="Unassembled WGS sequence"/>
</dbReference>
<dbReference type="PANTHER" id="PTHR30535:SF4">
    <property type="entry name" value="HEMIN-BINDING PERIPLASMIC PROTEIN HMUT"/>
    <property type="match status" value="1"/>
</dbReference>
<dbReference type="PROSITE" id="PS50983">
    <property type="entry name" value="FE_B12_PBP"/>
    <property type="match status" value="1"/>
</dbReference>
<dbReference type="InterPro" id="IPR002491">
    <property type="entry name" value="ABC_transptr_periplasmic_BD"/>
</dbReference>
<dbReference type="InterPro" id="IPR050902">
    <property type="entry name" value="ABC_Transporter_SBP"/>
</dbReference>